<protein>
    <submittedName>
        <fullName evidence="2">Membrane protein</fullName>
    </submittedName>
</protein>
<evidence type="ECO:0000313" key="3">
    <source>
        <dbReference type="Proteomes" id="UP000028504"/>
    </source>
</evidence>
<dbReference type="InterPro" id="IPR023124">
    <property type="entry name" value="DUF3239_dom_sf"/>
</dbReference>
<dbReference type="Pfam" id="PF11580">
    <property type="entry name" value="DUF3239"/>
    <property type="match status" value="1"/>
</dbReference>
<accession>A0ABM5QM03</accession>
<feature type="transmembrane region" description="Helical" evidence="1">
    <location>
        <begin position="56"/>
        <end position="78"/>
    </location>
</feature>
<keyword evidence="1" id="KW-0472">Membrane</keyword>
<proteinExistence type="predicted"/>
<keyword evidence="3" id="KW-1185">Reference proteome</keyword>
<gene>
    <name evidence="2" type="ORF">CATYP_03080</name>
</gene>
<reference evidence="2 3" key="1">
    <citation type="submission" date="2014-07" db="EMBL/GenBank/DDBJ databases">
        <title>Complete genome sequence of Corynebacterium atypicum DSM 44849: identifiction of the mycolic acid biosynthesis genes.</title>
        <authorList>
            <person name="Tippelt A."/>
            <person name="Mollmann S."/>
            <person name="Albersmeier A."/>
            <person name="Jaenicke S."/>
            <person name="Ruckert C."/>
            <person name="Tauch A."/>
        </authorList>
    </citation>
    <scope>NUCLEOTIDE SEQUENCE [LARGE SCALE GENOMIC DNA]</scope>
    <source>
        <strain evidence="2 3">R2070</strain>
    </source>
</reference>
<keyword evidence="1" id="KW-0812">Transmembrane</keyword>
<evidence type="ECO:0000313" key="2">
    <source>
        <dbReference type="EMBL" id="AIG63831.1"/>
    </source>
</evidence>
<evidence type="ECO:0000256" key="1">
    <source>
        <dbReference type="SAM" id="Phobius"/>
    </source>
</evidence>
<dbReference type="Proteomes" id="UP000028504">
    <property type="component" value="Chromosome"/>
</dbReference>
<keyword evidence="1" id="KW-1133">Transmembrane helix</keyword>
<feature type="transmembrane region" description="Helical" evidence="1">
    <location>
        <begin position="32"/>
        <end position="50"/>
    </location>
</feature>
<dbReference type="Gene3D" id="2.40.410.10">
    <property type="entry name" value="putative membrane protein from Corynebacterium diphtheriae superfamily"/>
    <property type="match status" value="1"/>
</dbReference>
<organism evidence="2 3">
    <name type="scientific">Corynebacterium atypicum</name>
    <dbReference type="NCBI Taxonomy" id="191610"/>
    <lineage>
        <taxon>Bacteria</taxon>
        <taxon>Bacillati</taxon>
        <taxon>Actinomycetota</taxon>
        <taxon>Actinomycetes</taxon>
        <taxon>Mycobacteriales</taxon>
        <taxon>Corynebacteriaceae</taxon>
        <taxon>Corynebacterium</taxon>
    </lineage>
</organism>
<dbReference type="EMBL" id="CP008944">
    <property type="protein sequence ID" value="AIG63831.1"/>
    <property type="molecule type" value="Genomic_DNA"/>
</dbReference>
<name>A0ABM5QM03_9CORY</name>
<dbReference type="InterPro" id="IPR021632">
    <property type="entry name" value="DUF3239"/>
</dbReference>
<dbReference type="RefSeq" id="WP_038604788.1">
    <property type="nucleotide sequence ID" value="NZ_CP008944.1"/>
</dbReference>
<sequence>MNQHTFSFDVDSAWARAHNELLRDTRRLRSSAIVMAVIAVLIGIVAFLLIEPGSIWRIAIPVVSATFAVTSTAVGVAAKHSVGSAQDLYDKYPLVPAVIAEVNPRTVELLALVNTTVDPDQPEKLALAVRPISRIEGHPRKKGVQVPAVAVSGRRSARSQETWDEITPMPIAWATPDEDIIDKARKAIPQETWKRLNRAIDRVDEVKRTKFNLLPLD</sequence>